<dbReference type="EMBL" id="JXMU01000002">
    <property type="protein sequence ID" value="KPB02471.1"/>
    <property type="molecule type" value="Genomic_DNA"/>
</dbReference>
<name>A0A0N0E8K3_9HYPH</name>
<protein>
    <recommendedName>
        <fullName evidence="10">Lysine--tRNA ligase</fullName>
        <ecNumber evidence="10">6.1.1.6</ecNumber>
    </recommendedName>
    <alternativeName>
        <fullName evidence="10">Lysyl-tRNA synthetase</fullName>
        <shortName evidence="10">LysRS</shortName>
    </alternativeName>
</protein>
<keyword evidence="7 10" id="KW-0648">Protein biosynthesis</keyword>
<dbReference type="Proteomes" id="UP000038011">
    <property type="component" value="Unassembled WGS sequence"/>
</dbReference>
<feature type="binding site" evidence="10">
    <location>
        <position position="307"/>
    </location>
    <ligand>
        <name>ATP</name>
        <dbReference type="ChEBI" id="CHEBI:30616"/>
    </ligand>
</feature>
<comment type="similarity">
    <text evidence="2 10">Belongs to the class-I aminoacyl-tRNA synthetase family.</text>
</comment>
<dbReference type="NCBIfam" id="NF001968">
    <property type="entry name" value="PRK00750.1-2"/>
    <property type="match status" value="1"/>
</dbReference>
<evidence type="ECO:0000256" key="4">
    <source>
        <dbReference type="ARBA" id="ARBA00022598"/>
    </source>
</evidence>
<proteinExistence type="inferred from homology"/>
<evidence type="ECO:0000313" key="11">
    <source>
        <dbReference type="EMBL" id="KPB02471.1"/>
    </source>
</evidence>
<evidence type="ECO:0000256" key="6">
    <source>
        <dbReference type="ARBA" id="ARBA00022840"/>
    </source>
</evidence>
<dbReference type="InterPro" id="IPR002904">
    <property type="entry name" value="Lys-tRNA-ligase"/>
</dbReference>
<dbReference type="GO" id="GO:0004824">
    <property type="term" value="F:lysine-tRNA ligase activity"/>
    <property type="evidence" value="ECO:0007669"/>
    <property type="project" value="UniProtKB-UniRule"/>
</dbReference>
<evidence type="ECO:0000256" key="10">
    <source>
        <dbReference type="HAMAP-Rule" id="MF_00177"/>
    </source>
</evidence>
<keyword evidence="4 10" id="KW-0436">Ligase</keyword>
<evidence type="ECO:0000256" key="7">
    <source>
        <dbReference type="ARBA" id="ARBA00022917"/>
    </source>
</evidence>
<dbReference type="EC" id="6.1.1.6" evidence="10"/>
<evidence type="ECO:0000256" key="3">
    <source>
        <dbReference type="ARBA" id="ARBA00022490"/>
    </source>
</evidence>
<evidence type="ECO:0000256" key="9">
    <source>
        <dbReference type="ARBA" id="ARBA00048573"/>
    </source>
</evidence>
<dbReference type="InterPro" id="IPR020751">
    <property type="entry name" value="aa-tRNA-synth_I_codon-bd_sub2"/>
</dbReference>
<dbReference type="RefSeq" id="WP_053997576.1">
    <property type="nucleotide sequence ID" value="NZ_JXMU01000002.1"/>
</dbReference>
<dbReference type="GO" id="GO:0005737">
    <property type="term" value="C:cytoplasm"/>
    <property type="evidence" value="ECO:0007669"/>
    <property type="project" value="UniProtKB-SubCell"/>
</dbReference>
<keyword evidence="12" id="KW-1185">Reference proteome</keyword>
<feature type="short sequence motif" description="'KMSKS' region" evidence="10">
    <location>
        <begin position="304"/>
        <end position="308"/>
    </location>
</feature>
<comment type="caution">
    <text evidence="11">The sequence shown here is derived from an EMBL/GenBank/DDBJ whole genome shotgun (WGS) entry which is preliminary data.</text>
</comment>
<dbReference type="OrthoDB" id="9803151at2"/>
<dbReference type="Pfam" id="PF01921">
    <property type="entry name" value="tRNA-synt_1f"/>
    <property type="match status" value="1"/>
</dbReference>
<accession>A0A0N0E8K3</accession>
<organism evidence="11 12">
    <name type="scientific">Ahrensia marina</name>
    <dbReference type="NCBI Taxonomy" id="1514904"/>
    <lineage>
        <taxon>Bacteria</taxon>
        <taxon>Pseudomonadati</taxon>
        <taxon>Pseudomonadota</taxon>
        <taxon>Alphaproteobacteria</taxon>
        <taxon>Hyphomicrobiales</taxon>
        <taxon>Ahrensiaceae</taxon>
        <taxon>Ahrensia</taxon>
    </lineage>
</organism>
<keyword evidence="5 10" id="KW-0547">Nucleotide-binding</keyword>
<dbReference type="SUPFAM" id="SSF52374">
    <property type="entry name" value="Nucleotidylyl transferase"/>
    <property type="match status" value="1"/>
</dbReference>
<dbReference type="STRING" id="1514904.SU32_01560"/>
<evidence type="ECO:0000256" key="2">
    <source>
        <dbReference type="ARBA" id="ARBA00005594"/>
    </source>
</evidence>
<dbReference type="InterPro" id="IPR001412">
    <property type="entry name" value="aa-tRNA-synth_I_CS"/>
</dbReference>
<dbReference type="PATRIC" id="fig|1514904.3.peg.1509"/>
<dbReference type="PROSITE" id="PS00178">
    <property type="entry name" value="AA_TRNA_LIGASE_I"/>
    <property type="match status" value="1"/>
</dbReference>
<keyword evidence="6 10" id="KW-0067">ATP-binding</keyword>
<reference evidence="11 12" key="1">
    <citation type="submission" date="2015-01" db="EMBL/GenBank/DDBJ databases">
        <title>Ahrensia donghaiensis sp. nov., a novel dimethylsulphoniopropionate-cleavage bacterium isolated from seawater and emended descriptions of the genus Ahrensia and Ahrensia kielensis.</title>
        <authorList>
            <person name="Liu J."/>
        </authorList>
    </citation>
    <scope>NUCLEOTIDE SEQUENCE [LARGE SCALE GENOMIC DNA]</scope>
    <source>
        <strain evidence="11 12">LZD062</strain>
    </source>
</reference>
<evidence type="ECO:0000256" key="1">
    <source>
        <dbReference type="ARBA" id="ARBA00004496"/>
    </source>
</evidence>
<sequence>MSANPALPELDITPAAVEAAKVSKAWPFEEARKITKRFEKTGFPETVLFETGYGPSGLPHIGTFGEVARTTMVRTAFRLLTEDKVATKLICFSDDMDGMRKVPDNVPDTKALEPYLHMPLTAVPNPFGGDYESFGHHNNAMLRRFLDKFGFDYEFASSTEYYKSGKFDDALMNALKNYDKIMSIMLPTLGEERQATYSPFLPISPKSGRVLYVPMKSIDAEAGTITFDDEEGEEITLSVKGGNVKLQWKPDFGMRWAALDVHFEMYGKDHAANSIIYDRICNALGGKAPEHFIYELFLDDQGQKISKSKGNGLTIDEWLTYAPTESLALYMYQKPRTAKRLFFDVIPKAVDEYFSFASAFERQDEAGKLNNPVWHIHSGNLPKIDMPVPFSMLLNLVSASNASNRDVLWGFISPYAPGVTAETHPKLDELADFAIRYFNDFVKPTKQFSKPDVEERAALVELQQVFETLAEDADGATIQDAVLRVGRKYERYHDPKKTAPDGSPAVTGEWFNALYRILLGQERGPRFGSFAALYGVKETAALIASALDGSLYAEHN</sequence>
<feature type="short sequence motif" description="'HIGH' region" evidence="10">
    <location>
        <begin position="55"/>
        <end position="63"/>
    </location>
</feature>
<dbReference type="PANTHER" id="PTHR37940:SF1">
    <property type="entry name" value="LYSINE--TRNA LIGASE"/>
    <property type="match status" value="1"/>
</dbReference>
<dbReference type="HAMAP" id="MF_00177">
    <property type="entry name" value="Lys_tRNA_synth_class1"/>
    <property type="match status" value="1"/>
</dbReference>
<evidence type="ECO:0000313" key="12">
    <source>
        <dbReference type="Proteomes" id="UP000038011"/>
    </source>
</evidence>
<dbReference type="Gene3D" id="3.40.50.620">
    <property type="entry name" value="HUPs"/>
    <property type="match status" value="2"/>
</dbReference>
<keyword evidence="3 10" id="KW-0963">Cytoplasm</keyword>
<dbReference type="AlphaFoldDB" id="A0A0N0E8K3"/>
<gene>
    <name evidence="11" type="primary">lysK</name>
    <name evidence="10" type="synonym">lysS</name>
    <name evidence="11" type="ORF">SU32_01560</name>
</gene>
<comment type="catalytic activity">
    <reaction evidence="9 10">
        <text>tRNA(Lys) + L-lysine + ATP = L-lysyl-tRNA(Lys) + AMP + diphosphate</text>
        <dbReference type="Rhea" id="RHEA:20792"/>
        <dbReference type="Rhea" id="RHEA-COMP:9696"/>
        <dbReference type="Rhea" id="RHEA-COMP:9697"/>
        <dbReference type="ChEBI" id="CHEBI:30616"/>
        <dbReference type="ChEBI" id="CHEBI:32551"/>
        <dbReference type="ChEBI" id="CHEBI:33019"/>
        <dbReference type="ChEBI" id="CHEBI:78442"/>
        <dbReference type="ChEBI" id="CHEBI:78529"/>
        <dbReference type="ChEBI" id="CHEBI:456215"/>
        <dbReference type="EC" id="6.1.1.6"/>
    </reaction>
</comment>
<dbReference type="SUPFAM" id="SSF48163">
    <property type="entry name" value="An anticodon-binding domain of class I aminoacyl-tRNA synthetases"/>
    <property type="match status" value="1"/>
</dbReference>
<dbReference type="GO" id="GO:0005524">
    <property type="term" value="F:ATP binding"/>
    <property type="evidence" value="ECO:0007669"/>
    <property type="project" value="UniProtKB-UniRule"/>
</dbReference>
<dbReference type="GO" id="GO:0000049">
    <property type="term" value="F:tRNA binding"/>
    <property type="evidence" value="ECO:0007669"/>
    <property type="project" value="InterPro"/>
</dbReference>
<evidence type="ECO:0000256" key="5">
    <source>
        <dbReference type="ARBA" id="ARBA00022741"/>
    </source>
</evidence>
<comment type="subcellular location">
    <subcellularLocation>
        <location evidence="1 10">Cytoplasm</location>
    </subcellularLocation>
</comment>
<evidence type="ECO:0000256" key="8">
    <source>
        <dbReference type="ARBA" id="ARBA00023146"/>
    </source>
</evidence>
<dbReference type="InterPro" id="IPR014729">
    <property type="entry name" value="Rossmann-like_a/b/a_fold"/>
</dbReference>
<keyword evidence="8 10" id="KW-0030">Aminoacyl-tRNA synthetase</keyword>
<dbReference type="Gene3D" id="1.10.10.350">
    <property type="match status" value="1"/>
</dbReference>
<dbReference type="InterPro" id="IPR008925">
    <property type="entry name" value="aa_tRNA-synth_I_cd-bd_sf"/>
</dbReference>
<dbReference type="NCBIfam" id="TIGR00467">
    <property type="entry name" value="lysS_arch"/>
    <property type="match status" value="1"/>
</dbReference>
<dbReference type="PANTHER" id="PTHR37940">
    <property type="entry name" value="LYSINE--TRNA LIGASE"/>
    <property type="match status" value="1"/>
</dbReference>
<dbReference type="GO" id="GO:0006430">
    <property type="term" value="P:lysyl-tRNA aminoacylation"/>
    <property type="evidence" value="ECO:0007669"/>
    <property type="project" value="UniProtKB-UniRule"/>
</dbReference>